<feature type="transmembrane region" description="Helical" evidence="2">
    <location>
        <begin position="357"/>
        <end position="376"/>
    </location>
</feature>
<keyword evidence="2" id="KW-0812">Transmembrane</keyword>
<feature type="chain" id="PRO_5045425363" evidence="3">
    <location>
        <begin position="45"/>
        <end position="386"/>
    </location>
</feature>
<keyword evidence="3" id="KW-0732">Signal</keyword>
<dbReference type="NCBIfam" id="NF041527">
    <property type="entry name" value="SCO1860_LAETG"/>
    <property type="match status" value="1"/>
</dbReference>
<protein>
    <submittedName>
        <fullName evidence="4">LPXTG cell wall anchor domain-containing protein</fullName>
    </submittedName>
</protein>
<evidence type="ECO:0000256" key="1">
    <source>
        <dbReference type="SAM" id="MobiDB-lite"/>
    </source>
</evidence>
<sequence>MSTSSSHSSGTPTRRASRRLAATWVAASLTAGPAVLLGAAPAHATGDHGTSGAAILRADLNVGLLHKTAEVPLKATLNEVHAPASAEKTALSVQLDGVNHGKSFNMLRANVATARATADGHKTEGYANLEHAEVHLPALASQSLLEVKKVTSKAICTAGERPRAESNILGTVRVLGKEVTLRADGTKQVKVPGVGEVRLDLSKKSVTSKSAAATALDLNVSVNPLKLNVADVKGHIKLAEASCTTGKGSGDGGTSGGSGGQTGGGSGGQTGGGSGGQTGGGSSGGSGGQAGGGSGGQTGGGSGGSGGHSSGGQTGGSSAGQASGGASGGGNDTHPQTGTKPAGDNLAETGSSSATPYLAGGAALLLFAGAGSLGYARRRRNAAQGG</sequence>
<reference evidence="4" key="1">
    <citation type="submission" date="2021-10" db="EMBL/GenBank/DDBJ databases">
        <title>Streptomyces nigrumlapis sp.nov.,an antimicrobial producing actinobacterium isolated from Black Gobi rocks.</title>
        <authorList>
            <person name="Wen Y."/>
            <person name="Zhang W."/>
            <person name="Liu X.G."/>
        </authorList>
    </citation>
    <scope>NUCLEOTIDE SEQUENCE</scope>
    <source>
        <strain evidence="4">ST13-2-2</strain>
    </source>
</reference>
<evidence type="ECO:0000313" key="4">
    <source>
        <dbReference type="EMBL" id="UQA96157.1"/>
    </source>
</evidence>
<feature type="signal peptide" evidence="3">
    <location>
        <begin position="1"/>
        <end position="44"/>
    </location>
</feature>
<feature type="region of interest" description="Disordered" evidence="1">
    <location>
        <begin position="243"/>
        <end position="356"/>
    </location>
</feature>
<keyword evidence="2" id="KW-1133">Transmembrane helix</keyword>
<keyword evidence="5" id="KW-1185">Reference proteome</keyword>
<dbReference type="InterPro" id="IPR048202">
    <property type="entry name" value="SCO1860-like"/>
</dbReference>
<evidence type="ECO:0000256" key="2">
    <source>
        <dbReference type="SAM" id="Phobius"/>
    </source>
</evidence>
<dbReference type="NCBIfam" id="NF041528">
    <property type="entry name" value="strep_LAETG"/>
    <property type="match status" value="1"/>
</dbReference>
<keyword evidence="2" id="KW-0472">Membrane</keyword>
<dbReference type="RefSeq" id="WP_248867060.1">
    <property type="nucleotide sequence ID" value="NZ_CP086322.1"/>
</dbReference>
<dbReference type="EMBL" id="CP086322">
    <property type="protein sequence ID" value="UQA96157.1"/>
    <property type="molecule type" value="Genomic_DNA"/>
</dbReference>
<feature type="compositionally biased region" description="Gly residues" evidence="1">
    <location>
        <begin position="247"/>
        <end position="331"/>
    </location>
</feature>
<proteinExistence type="predicted"/>
<dbReference type="NCBIfam" id="TIGR01167">
    <property type="entry name" value="LPXTG_anchor"/>
    <property type="match status" value="1"/>
</dbReference>
<gene>
    <name evidence="4" type="ORF">K9S39_33620</name>
</gene>
<organism evidence="4 5">
    <name type="scientific">Streptomyces halobius</name>
    <dbReference type="NCBI Taxonomy" id="2879846"/>
    <lineage>
        <taxon>Bacteria</taxon>
        <taxon>Bacillati</taxon>
        <taxon>Actinomycetota</taxon>
        <taxon>Actinomycetes</taxon>
        <taxon>Kitasatosporales</taxon>
        <taxon>Streptomycetaceae</taxon>
        <taxon>Streptomyces</taxon>
    </lineage>
</organism>
<accession>A0ABY4MFK9</accession>
<dbReference type="Proteomes" id="UP000830115">
    <property type="component" value="Chromosome"/>
</dbReference>
<name>A0ABY4MFK9_9ACTN</name>
<evidence type="ECO:0000313" key="5">
    <source>
        <dbReference type="Proteomes" id="UP000830115"/>
    </source>
</evidence>
<evidence type="ECO:0000256" key="3">
    <source>
        <dbReference type="SAM" id="SignalP"/>
    </source>
</evidence>